<evidence type="ECO:0000313" key="2">
    <source>
        <dbReference type="EMBL" id="PMD73717.1"/>
    </source>
</evidence>
<sequence>MIHKHHHLIELIHDRLSKTIIEHFIKNYSLSERQAVKTVSIDLNANYQSVIHKIFPNAQIIVNRFHIVQLYSRALDQVRISCLKKINDKHSRLYKALKSNWHRYGYIYFNVT</sequence>
<dbReference type="EMBL" id="NIPR01000002">
    <property type="protein sequence ID" value="PMD73717.1"/>
    <property type="molecule type" value="Genomic_DNA"/>
</dbReference>
<dbReference type="AlphaFoldDB" id="A0A2N7AXF6"/>
<comment type="caution">
    <text evidence="2">The sequence shown here is derived from an EMBL/GenBank/DDBJ whole genome shotgun (WGS) entry which is preliminary data.</text>
</comment>
<evidence type="ECO:0000313" key="3">
    <source>
        <dbReference type="Proteomes" id="UP000235649"/>
    </source>
</evidence>
<dbReference type="PANTHER" id="PTHR33498">
    <property type="entry name" value="TRANSPOSASE FOR INSERTION SEQUENCE ELEMENT IS1557"/>
    <property type="match status" value="1"/>
</dbReference>
<accession>A0A2N7AXF6</accession>
<proteinExistence type="predicted"/>
<dbReference type="InterPro" id="IPR002560">
    <property type="entry name" value="Transposase_DDE"/>
</dbReference>
<feature type="domain" description="Transposase IS204/IS1001/IS1096/IS1165 DDE" evidence="1">
    <location>
        <begin position="3"/>
        <end position="101"/>
    </location>
</feature>
<gene>
    <name evidence="2" type="ORF">CBP76_00945</name>
</gene>
<protein>
    <recommendedName>
        <fullName evidence="1">Transposase IS204/IS1001/IS1096/IS1165 DDE domain-containing protein</fullName>
    </recommendedName>
</protein>
<organism evidence="2 3">
    <name type="scientific">Companilactobacillus nuruki</name>
    <dbReference type="NCBI Taxonomy" id="1993540"/>
    <lineage>
        <taxon>Bacteria</taxon>
        <taxon>Bacillati</taxon>
        <taxon>Bacillota</taxon>
        <taxon>Bacilli</taxon>
        <taxon>Lactobacillales</taxon>
        <taxon>Lactobacillaceae</taxon>
        <taxon>Companilactobacillus</taxon>
    </lineage>
</organism>
<dbReference type="RefSeq" id="WP_102195060.1">
    <property type="nucleotide sequence ID" value="NZ_NIPR01000002.1"/>
</dbReference>
<evidence type="ECO:0000259" key="1">
    <source>
        <dbReference type="Pfam" id="PF01610"/>
    </source>
</evidence>
<reference evidence="2 3" key="1">
    <citation type="submission" date="2017-05" db="EMBL/GenBank/DDBJ databases">
        <title>Lactobacillus nurukis nov., sp. nov., isolated from nuruk.</title>
        <authorList>
            <person name="Kim S.-J."/>
        </authorList>
    </citation>
    <scope>NUCLEOTIDE SEQUENCE [LARGE SCALE GENOMIC DNA]</scope>
    <source>
        <strain evidence="2 3">SYF10-1a</strain>
    </source>
</reference>
<dbReference type="PANTHER" id="PTHR33498:SF1">
    <property type="entry name" value="TRANSPOSASE FOR INSERTION SEQUENCE ELEMENT IS1557"/>
    <property type="match status" value="1"/>
</dbReference>
<keyword evidence="3" id="KW-1185">Reference proteome</keyword>
<dbReference type="OrthoDB" id="6197054at2"/>
<dbReference type="Pfam" id="PF01610">
    <property type="entry name" value="DDE_Tnp_ISL3"/>
    <property type="match status" value="1"/>
</dbReference>
<dbReference type="Proteomes" id="UP000235649">
    <property type="component" value="Unassembled WGS sequence"/>
</dbReference>
<dbReference type="InterPro" id="IPR047951">
    <property type="entry name" value="Transpos_ISL3"/>
</dbReference>
<name>A0A2N7AXF6_9LACO</name>